<dbReference type="InterPro" id="IPR011059">
    <property type="entry name" value="Metal-dep_hydrolase_composite"/>
</dbReference>
<keyword evidence="2" id="KW-0479">Metal-binding</keyword>
<reference evidence="7 8" key="1">
    <citation type="submission" date="2021-03" db="EMBL/GenBank/DDBJ databases">
        <title>Genomic Encyclopedia of Type Strains, Phase IV (KMG-IV): sequencing the most valuable type-strain genomes for metagenomic binning, comparative biology and taxonomic classification.</title>
        <authorList>
            <person name="Goeker M."/>
        </authorList>
    </citation>
    <scope>NUCLEOTIDE SEQUENCE [LARGE SCALE GENOMIC DNA]</scope>
    <source>
        <strain evidence="7 8">DSM 14349</strain>
    </source>
</reference>
<proteinExistence type="inferred from homology"/>
<dbReference type="Gene3D" id="2.30.40.10">
    <property type="entry name" value="Urease, subunit C, domain 1"/>
    <property type="match status" value="1"/>
</dbReference>
<dbReference type="CDD" id="cd00854">
    <property type="entry name" value="NagA"/>
    <property type="match status" value="1"/>
</dbReference>
<dbReference type="Gene3D" id="3.20.20.140">
    <property type="entry name" value="Metal-dependent hydrolases"/>
    <property type="match status" value="1"/>
</dbReference>
<dbReference type="Proteomes" id="UP001519272">
    <property type="component" value="Unassembled WGS sequence"/>
</dbReference>
<dbReference type="Pfam" id="PF01979">
    <property type="entry name" value="Amidohydro_1"/>
    <property type="match status" value="1"/>
</dbReference>
<protein>
    <submittedName>
        <fullName evidence="7">N-acetylglucosamine-6-phosphate deacetylase</fullName>
        <ecNumber evidence="7">3.5.1.25</ecNumber>
    </submittedName>
</protein>
<keyword evidence="4 5" id="KW-0119">Carbohydrate metabolism</keyword>
<evidence type="ECO:0000256" key="3">
    <source>
        <dbReference type="ARBA" id="ARBA00022801"/>
    </source>
</evidence>
<name>A0ABS4FLY7_9BACL</name>
<feature type="domain" description="Amidohydrolase-related" evidence="6">
    <location>
        <begin position="58"/>
        <end position="387"/>
    </location>
</feature>
<gene>
    <name evidence="7" type="ORF">J2Z32_000201</name>
</gene>
<dbReference type="RefSeq" id="WP_210087276.1">
    <property type="nucleotide sequence ID" value="NZ_JAGGKG010000001.1"/>
</dbReference>
<dbReference type="PIRSF" id="PIRSF038994">
    <property type="entry name" value="NagA"/>
    <property type="match status" value="1"/>
</dbReference>
<keyword evidence="3 5" id="KW-0378">Hydrolase</keyword>
<dbReference type="SUPFAM" id="SSF51556">
    <property type="entry name" value="Metallo-dependent hydrolases"/>
    <property type="match status" value="1"/>
</dbReference>
<evidence type="ECO:0000256" key="5">
    <source>
        <dbReference type="PIRNR" id="PIRNR038994"/>
    </source>
</evidence>
<organism evidence="7 8">
    <name type="scientific">Paenibacillus turicensis</name>
    <dbReference type="NCBI Taxonomy" id="160487"/>
    <lineage>
        <taxon>Bacteria</taxon>
        <taxon>Bacillati</taxon>
        <taxon>Bacillota</taxon>
        <taxon>Bacilli</taxon>
        <taxon>Bacillales</taxon>
        <taxon>Paenibacillaceae</taxon>
        <taxon>Paenibacillus</taxon>
    </lineage>
</organism>
<evidence type="ECO:0000313" key="8">
    <source>
        <dbReference type="Proteomes" id="UP001519272"/>
    </source>
</evidence>
<dbReference type="GO" id="GO:0008448">
    <property type="term" value="F:N-acetylglucosamine-6-phosphate deacetylase activity"/>
    <property type="evidence" value="ECO:0007669"/>
    <property type="project" value="UniProtKB-EC"/>
</dbReference>
<dbReference type="EC" id="3.5.1.25" evidence="7"/>
<evidence type="ECO:0000256" key="4">
    <source>
        <dbReference type="ARBA" id="ARBA00023277"/>
    </source>
</evidence>
<dbReference type="InterPro" id="IPR006680">
    <property type="entry name" value="Amidohydro-rel"/>
</dbReference>
<evidence type="ECO:0000256" key="2">
    <source>
        <dbReference type="ARBA" id="ARBA00022723"/>
    </source>
</evidence>
<dbReference type="PANTHER" id="PTHR11113:SF14">
    <property type="entry name" value="N-ACETYLGLUCOSAMINE-6-PHOSPHATE DEACETYLASE"/>
    <property type="match status" value="1"/>
</dbReference>
<evidence type="ECO:0000259" key="6">
    <source>
        <dbReference type="Pfam" id="PF01979"/>
    </source>
</evidence>
<accession>A0ABS4FLY7</accession>
<evidence type="ECO:0000256" key="1">
    <source>
        <dbReference type="ARBA" id="ARBA00010716"/>
    </source>
</evidence>
<dbReference type="EMBL" id="JAGGKG010000001">
    <property type="protein sequence ID" value="MBP1903589.1"/>
    <property type="molecule type" value="Genomic_DNA"/>
</dbReference>
<evidence type="ECO:0000313" key="7">
    <source>
        <dbReference type="EMBL" id="MBP1903589.1"/>
    </source>
</evidence>
<sequence>MAEMISKLLLGQVLTPRGLISEGVIAFSGEHIAYVGEYKNLPAQYHKWTIDDQQDNLLIPGFVDVHVHGGAGYDFMNSNKTALDAITKFHSKHGTTMMLATTMTAPKKAIDCVLAEVNNYMHEEMSYAQIAGVHLEGPFISPKWCGAQNPQHIISPTVTWLQEWEARYPNLIRQVTLAPEREGAKEAIQWLRQHHITAALGHTDATYEEVIAAIDVGLNHAVHTFNAMTPLHHRQPGAVGAILTDKRISAEIIADGIHVHPAMVTLLASIKKENNLLLITDAMSAAGLSDGAYMLGDLPVTVLEGKATLTDNPSALAGSTLTMIEGFRFLVKQANLSIEEASKVASLTPARSLGLDHLIGSLEAGKRADILMLDDQLNLLNVWVKGRDLNTLNL</sequence>
<dbReference type="SUPFAM" id="SSF51338">
    <property type="entry name" value="Composite domain of metallo-dependent hydrolases"/>
    <property type="match status" value="1"/>
</dbReference>
<keyword evidence="8" id="KW-1185">Reference proteome</keyword>
<comment type="similarity">
    <text evidence="1 5">Belongs to the metallo-dependent hydrolases superfamily. NagA family.</text>
</comment>
<dbReference type="InterPro" id="IPR003764">
    <property type="entry name" value="GlcNAc_6-P_deAcase"/>
</dbReference>
<dbReference type="InterPro" id="IPR032466">
    <property type="entry name" value="Metal_Hydrolase"/>
</dbReference>
<comment type="caution">
    <text evidence="7">The sequence shown here is derived from an EMBL/GenBank/DDBJ whole genome shotgun (WGS) entry which is preliminary data.</text>
</comment>
<dbReference type="PANTHER" id="PTHR11113">
    <property type="entry name" value="N-ACETYLGLUCOSAMINE-6-PHOSPHATE DEACETYLASE"/>
    <property type="match status" value="1"/>
</dbReference>
<dbReference type="NCBIfam" id="TIGR00221">
    <property type="entry name" value="nagA"/>
    <property type="match status" value="1"/>
</dbReference>